<reference evidence="3 4" key="1">
    <citation type="submission" date="2024-05" db="EMBL/GenBank/DDBJ databases">
        <title>A draft genome resource for the thread blight pathogen Marasmius tenuissimus strain MS-2.</title>
        <authorList>
            <person name="Yulfo-Soto G.E."/>
            <person name="Baruah I.K."/>
            <person name="Amoako-Attah I."/>
            <person name="Bukari Y."/>
            <person name="Meinhardt L.W."/>
            <person name="Bailey B.A."/>
            <person name="Cohen S.P."/>
        </authorList>
    </citation>
    <scope>NUCLEOTIDE SEQUENCE [LARGE SCALE GENOMIC DNA]</scope>
    <source>
        <strain evidence="3 4">MS-2</strain>
    </source>
</reference>
<dbReference type="Gene3D" id="3.30.70.100">
    <property type="match status" value="1"/>
</dbReference>
<dbReference type="Pfam" id="PF07110">
    <property type="entry name" value="EthD"/>
    <property type="match status" value="1"/>
</dbReference>
<feature type="domain" description="PI-PLC Y-box" evidence="2">
    <location>
        <begin position="226"/>
        <end position="247"/>
    </location>
</feature>
<protein>
    <recommendedName>
        <fullName evidence="2">PI-PLC Y-box domain-containing protein</fullName>
    </recommendedName>
</protein>
<dbReference type="InterPro" id="IPR009799">
    <property type="entry name" value="EthD_dom"/>
</dbReference>
<evidence type="ECO:0000313" key="4">
    <source>
        <dbReference type="Proteomes" id="UP001437256"/>
    </source>
</evidence>
<dbReference type="InterPro" id="IPR001711">
    <property type="entry name" value="PLipase_C_Pinositol-sp_Y"/>
</dbReference>
<dbReference type="EMBL" id="JBBXMP010000259">
    <property type="protein sequence ID" value="KAL0058982.1"/>
    <property type="molecule type" value="Genomic_DNA"/>
</dbReference>
<organism evidence="3 4">
    <name type="scientific">Marasmius tenuissimus</name>
    <dbReference type="NCBI Taxonomy" id="585030"/>
    <lineage>
        <taxon>Eukaryota</taxon>
        <taxon>Fungi</taxon>
        <taxon>Dikarya</taxon>
        <taxon>Basidiomycota</taxon>
        <taxon>Agaricomycotina</taxon>
        <taxon>Agaricomycetes</taxon>
        <taxon>Agaricomycetidae</taxon>
        <taxon>Agaricales</taxon>
        <taxon>Marasmiineae</taxon>
        <taxon>Marasmiaceae</taxon>
        <taxon>Marasmius</taxon>
    </lineage>
</organism>
<accession>A0ABR2ZBD9</accession>
<dbReference type="PROSITE" id="PS50008">
    <property type="entry name" value="PIPLC_Y_DOMAIN"/>
    <property type="match status" value="1"/>
</dbReference>
<evidence type="ECO:0000313" key="3">
    <source>
        <dbReference type="EMBL" id="KAL0058982.1"/>
    </source>
</evidence>
<comment type="similarity">
    <text evidence="1">Belongs to the tpcK family.</text>
</comment>
<evidence type="ECO:0000256" key="1">
    <source>
        <dbReference type="ARBA" id="ARBA00005986"/>
    </source>
</evidence>
<dbReference type="Proteomes" id="UP001437256">
    <property type="component" value="Unassembled WGS sequence"/>
</dbReference>
<proteinExistence type="inferred from homology"/>
<keyword evidence="4" id="KW-1185">Reference proteome</keyword>
<sequence>MPSNAIVSSSVASNTVTAASVPHAVVERDVVSGRVRMMMWFRRNPNMTFQEFSDHWRLAHADLFLNTAAVKRNMLKYEQLHVNQEWKQKFASEGYNVPDYDGIMIAEAATMDKVLECFSNDEYNDTALPDSFTFSDVTSAVYGAFDIAESISKEPSPPAFKVIRTDTKRVMVDFTHKTGMSYTDFTNYFRNTDPTKINNLISSGVGKDITLYEQLTLSDTTKSTVSNPFTPMTGWDAAAQVAAPNFQYLLDTSKNSQFDSLMKQDAPNFVNTTAGFQVIPVDVVSFQIPK</sequence>
<dbReference type="SUPFAM" id="SSF54909">
    <property type="entry name" value="Dimeric alpha+beta barrel"/>
    <property type="match status" value="1"/>
</dbReference>
<gene>
    <name evidence="3" type="ORF">AAF712_014319</name>
</gene>
<name>A0ABR2ZBD9_9AGAR</name>
<evidence type="ECO:0000259" key="2">
    <source>
        <dbReference type="PROSITE" id="PS50008"/>
    </source>
</evidence>
<dbReference type="InterPro" id="IPR011008">
    <property type="entry name" value="Dimeric_a/b-barrel"/>
</dbReference>
<comment type="caution">
    <text evidence="3">The sequence shown here is derived from an EMBL/GenBank/DDBJ whole genome shotgun (WGS) entry which is preliminary data.</text>
</comment>